<dbReference type="EMBL" id="JAUTFT010000014">
    <property type="protein sequence ID" value="MDW8635575.1"/>
    <property type="molecule type" value="Genomic_DNA"/>
</dbReference>
<dbReference type="Proteomes" id="UP000548355">
    <property type="component" value="Unassembled WGS sequence"/>
</dbReference>
<evidence type="ECO:0000313" key="1">
    <source>
        <dbReference type="EMBL" id="CYU21646.1"/>
    </source>
</evidence>
<evidence type="ECO:0000313" key="5">
    <source>
        <dbReference type="Proteomes" id="UP000548355"/>
    </source>
</evidence>
<evidence type="ECO:0000313" key="2">
    <source>
        <dbReference type="EMBL" id="MDW8635575.1"/>
    </source>
</evidence>
<name>A0A116K7A6_STRSU</name>
<organism evidence="1 4">
    <name type="scientific">Streptococcus suis</name>
    <dbReference type="NCBI Taxonomy" id="1307"/>
    <lineage>
        <taxon>Bacteria</taxon>
        <taxon>Bacillati</taxon>
        <taxon>Bacillota</taxon>
        <taxon>Bacilli</taxon>
        <taxon>Lactobacillales</taxon>
        <taxon>Streptococcaceae</taxon>
        <taxon>Streptococcus</taxon>
    </lineage>
</organism>
<evidence type="ECO:0000313" key="3">
    <source>
        <dbReference type="EMBL" id="NVH36102.1"/>
    </source>
</evidence>
<dbReference type="InterPro" id="IPR024234">
    <property type="entry name" value="DUF3801"/>
</dbReference>
<protein>
    <submittedName>
        <fullName evidence="2">PcfB family protein</fullName>
    </submittedName>
    <submittedName>
        <fullName evidence="1">Protein of uncharacterized function (DUF3801)</fullName>
    </submittedName>
</protein>
<dbReference type="RefSeq" id="WP_024383745.1">
    <property type="nucleotide sequence ID" value="NZ_BCCT01000014.1"/>
</dbReference>
<reference evidence="3 5" key="2">
    <citation type="submission" date="2020-06" db="EMBL/GenBank/DDBJ databases">
        <title>Pan-genome analysis of Streptococcus suis serotype 2 revealed genomic diversity among strains of different virulence.</title>
        <authorList>
            <person name="Guo G."/>
            <person name="Zhang W."/>
        </authorList>
    </citation>
    <scope>NUCLEOTIDE SEQUENCE [LARGE SCALE GENOMIC DNA]</scope>
    <source>
        <strain evidence="3 5">ZJ92091101</strain>
    </source>
</reference>
<dbReference type="Pfam" id="PF12687">
    <property type="entry name" value="DUF3801"/>
    <property type="match status" value="1"/>
</dbReference>
<reference evidence="1 4" key="1">
    <citation type="submission" date="2016-02" db="EMBL/GenBank/DDBJ databases">
        <authorList>
            <consortium name="Pathogen Informatics"/>
        </authorList>
    </citation>
    <scope>NUCLEOTIDE SEQUENCE [LARGE SCALE GENOMIC DNA]</scope>
    <source>
        <strain evidence="1 4">LSS100</strain>
    </source>
</reference>
<evidence type="ECO:0000313" key="4">
    <source>
        <dbReference type="Proteomes" id="UP000072003"/>
    </source>
</evidence>
<sequence length="164" mass="18869">MINEEVGNRLVTLNLRLAKSSAKMIIAALKLVIKEAESEKLSVKQYISQKSLQGEVPLKDLVGKGTLENLPMKQPELLELKKELNKHGVRFSVLRNKENKQFEVFFQAKDTAVLEHSFKQAVERAERKTKIKQSTLKKIQQYQKSLGQHIIKPKIKQKHQEQSL</sequence>
<reference evidence="2" key="3">
    <citation type="submission" date="2023-07" db="EMBL/GenBank/DDBJ databases">
        <title>Characterization of virulence traits, antimicrobial resistance genes carried by mobile genetic elements and competence in Streptococcus suis strains isolated in France.</title>
        <authorList>
            <person name="Dechene-Tempier M."/>
            <person name="Marois-Crehan C."/>
            <person name="De Boisseson C."/>
            <person name="Lucas P."/>
            <person name="Bougeard S."/>
            <person name="Libante V."/>
            <person name="Payot S."/>
        </authorList>
    </citation>
    <scope>NUCLEOTIDE SEQUENCE</scope>
    <source>
        <strain evidence="2">1532</strain>
    </source>
</reference>
<dbReference type="Proteomes" id="UP001272448">
    <property type="component" value="Unassembled WGS sequence"/>
</dbReference>
<dbReference type="PATRIC" id="fig|1307.1317.peg.1983"/>
<dbReference type="EMBL" id="FIFN01000015">
    <property type="protein sequence ID" value="CYU21646.1"/>
    <property type="molecule type" value="Genomic_DNA"/>
</dbReference>
<proteinExistence type="predicted"/>
<dbReference type="AlphaFoldDB" id="A0A116K7A6"/>
<gene>
    <name evidence="1" type="ORF">ERS132462_01500</name>
    <name evidence="3" type="ORF">HU146_02335</name>
    <name evidence="2" type="ORF">Q7V77_07600</name>
</gene>
<dbReference type="Proteomes" id="UP000072003">
    <property type="component" value="Unassembled WGS sequence"/>
</dbReference>
<accession>A0A116K7A6</accession>
<dbReference type="EMBL" id="JABXEU010000005">
    <property type="protein sequence ID" value="NVH36102.1"/>
    <property type="molecule type" value="Genomic_DNA"/>
</dbReference>